<accession>A0ABM1VTR8</accession>
<evidence type="ECO:0000256" key="1">
    <source>
        <dbReference type="ARBA" id="ARBA00006432"/>
    </source>
</evidence>
<reference evidence="8" key="1">
    <citation type="submission" date="2025-08" db="UniProtKB">
        <authorList>
            <consortium name="RefSeq"/>
        </authorList>
    </citation>
    <scope>IDENTIFICATION</scope>
</reference>
<dbReference type="SUPFAM" id="SSF56801">
    <property type="entry name" value="Acetyl-CoA synthetase-like"/>
    <property type="match status" value="1"/>
</dbReference>
<dbReference type="GeneID" id="101860816"/>
<organism evidence="7 8">
    <name type="scientific">Aplysia californica</name>
    <name type="common">California sea hare</name>
    <dbReference type="NCBI Taxonomy" id="6500"/>
    <lineage>
        <taxon>Eukaryota</taxon>
        <taxon>Metazoa</taxon>
        <taxon>Spiralia</taxon>
        <taxon>Lophotrochozoa</taxon>
        <taxon>Mollusca</taxon>
        <taxon>Gastropoda</taxon>
        <taxon>Heterobranchia</taxon>
        <taxon>Euthyneura</taxon>
        <taxon>Tectipleura</taxon>
        <taxon>Aplysiida</taxon>
        <taxon>Aplysioidea</taxon>
        <taxon>Aplysiidae</taxon>
        <taxon>Aplysia</taxon>
    </lineage>
</organism>
<feature type="domain" description="AMP-dependent synthetase/ligase" evidence="6">
    <location>
        <begin position="1"/>
        <end position="126"/>
    </location>
</feature>
<evidence type="ECO:0000259" key="6">
    <source>
        <dbReference type="Pfam" id="PF00501"/>
    </source>
</evidence>
<protein>
    <recommendedName>
        <fullName evidence="4">Long-chain-fatty-acid--CoA ligase</fullName>
    </recommendedName>
</protein>
<dbReference type="Proteomes" id="UP000694888">
    <property type="component" value="Unplaced"/>
</dbReference>
<keyword evidence="2" id="KW-0436">Ligase</keyword>
<keyword evidence="7" id="KW-1185">Reference proteome</keyword>
<dbReference type="PANTHER" id="PTHR43107">
    <property type="entry name" value="LONG-CHAIN FATTY ACID TRANSPORT PROTEIN"/>
    <property type="match status" value="1"/>
</dbReference>
<evidence type="ECO:0000313" key="8">
    <source>
        <dbReference type="RefSeq" id="XP_035825810.1"/>
    </source>
</evidence>
<comment type="catalytic activity">
    <reaction evidence="3">
        <text>a very long-chain fatty acid + ATP + CoA = a very long-chain fatty acyl-CoA + AMP + diphosphate</text>
        <dbReference type="Rhea" id="RHEA:54536"/>
        <dbReference type="ChEBI" id="CHEBI:30616"/>
        <dbReference type="ChEBI" id="CHEBI:33019"/>
        <dbReference type="ChEBI" id="CHEBI:57287"/>
        <dbReference type="ChEBI" id="CHEBI:58950"/>
        <dbReference type="ChEBI" id="CHEBI:138261"/>
        <dbReference type="ChEBI" id="CHEBI:456215"/>
    </reaction>
    <physiologicalReaction direction="left-to-right" evidence="3">
        <dbReference type="Rhea" id="RHEA:54537"/>
    </physiologicalReaction>
</comment>
<evidence type="ECO:0000256" key="4">
    <source>
        <dbReference type="ARBA" id="ARBA00041297"/>
    </source>
</evidence>
<name>A0ABM1VTR8_APLCA</name>
<dbReference type="Gene3D" id="3.40.50.12780">
    <property type="entry name" value="N-terminal domain of ligase-like"/>
    <property type="match status" value="1"/>
</dbReference>
<evidence type="ECO:0000256" key="3">
    <source>
        <dbReference type="ARBA" id="ARBA00036527"/>
    </source>
</evidence>
<dbReference type="InterPro" id="IPR000873">
    <property type="entry name" value="AMP-dep_synth/lig_dom"/>
</dbReference>
<gene>
    <name evidence="8" type="primary">LOC101860816</name>
</gene>
<feature type="domain" description="AMP-dependent synthetase/ligase" evidence="6">
    <location>
        <begin position="210"/>
        <end position="315"/>
    </location>
</feature>
<proteinExistence type="inferred from homology"/>
<comment type="similarity">
    <text evidence="1">Belongs to the ATP-dependent AMP-binding enzyme family.</text>
</comment>
<evidence type="ECO:0000256" key="2">
    <source>
        <dbReference type="ARBA" id="ARBA00022598"/>
    </source>
</evidence>
<evidence type="ECO:0000313" key="7">
    <source>
        <dbReference type="Proteomes" id="UP000694888"/>
    </source>
</evidence>
<evidence type="ECO:0000256" key="5">
    <source>
        <dbReference type="ARBA" id="ARBA00048666"/>
    </source>
</evidence>
<dbReference type="RefSeq" id="XP_035825810.1">
    <property type="nucleotide sequence ID" value="XM_035969917.1"/>
</dbReference>
<comment type="catalytic activity">
    <reaction evidence="5">
        <text>tetracosanoate + ATP + CoA = tetracosanoyl-CoA + AMP + diphosphate</text>
        <dbReference type="Rhea" id="RHEA:33639"/>
        <dbReference type="ChEBI" id="CHEBI:30616"/>
        <dbReference type="ChEBI" id="CHEBI:31014"/>
        <dbReference type="ChEBI" id="CHEBI:33019"/>
        <dbReference type="ChEBI" id="CHEBI:57287"/>
        <dbReference type="ChEBI" id="CHEBI:65052"/>
        <dbReference type="ChEBI" id="CHEBI:456215"/>
    </reaction>
    <physiologicalReaction direction="left-to-right" evidence="5">
        <dbReference type="Rhea" id="RHEA:33640"/>
    </physiologicalReaction>
</comment>
<dbReference type="PANTHER" id="PTHR43107:SF22">
    <property type="entry name" value="VERY LONG-CHAIN ACYL-COA SYNTHETASE"/>
    <property type="match status" value="1"/>
</dbReference>
<dbReference type="InterPro" id="IPR042099">
    <property type="entry name" value="ANL_N_sf"/>
</dbReference>
<dbReference type="Pfam" id="PF00501">
    <property type="entry name" value="AMP-binding"/>
    <property type="match status" value="2"/>
</dbReference>
<sequence length="580" mass="65872">MMENEPAFVWTFLGLQKMGISVALINHNLRSQSLLRSVQATQPSHLIVGADGTLLQAVTAILDKLKPHNVQVWAYGLGFDPQPSDIHSLDLFFLEALTSAISPVVRRGISTSDVCCYIFTSGTTGLYMMYWNKNMGMYYTVTFLEEPLVLSDFDAILYYQDIPLPLWAKHMIGYATRRRKVDFFADCLGLSVLSPYILFLKSYREDLFFFPAGAAVVMRRKFSASHFWSDCRRHNVTVVLYIGELFRYLLAQPQSELDSKHSVRAAFGNCLRQDIWPEVERRFRIPQIMECFGASEGTSTFVNATGKQGAVGRLSPLLVGTMVFNVSVTHHDILIHMLLLFQSLYNDDKALVRFDYATAVPLRDENGRCIKVNIGEPGLFLSKVPPPELKSGTYDIYHGSVSDNEKKLVRNAFQEGDVYFNFGDVLFMDKDYWVYFHDRIGDTFRWKGENVSTSEVSNVMTSLSFVYDVYVYGVKVPGHDGRAGMASVTMNEGQSLGSKELLKLYDHVMVELPNYARPLFLRNLGQPVVTNTFKQYKVELILEGYDQNIIPDPLFFLDHEHSTYSTLTQGHLSKLFSPKL</sequence>